<proteinExistence type="predicted"/>
<evidence type="ECO:0000313" key="1">
    <source>
        <dbReference type="EMBL" id="VWL96590.1"/>
    </source>
</evidence>
<dbReference type="EMBL" id="CABWIE010000019">
    <property type="protein sequence ID" value="VWL96590.1"/>
    <property type="molecule type" value="Genomic_DNA"/>
</dbReference>
<evidence type="ECO:0008006" key="3">
    <source>
        <dbReference type="Google" id="ProtNLM"/>
    </source>
</evidence>
<dbReference type="InterPro" id="IPR038750">
    <property type="entry name" value="YczE/YyaS-like"/>
</dbReference>
<reference evidence="1 2" key="1">
    <citation type="submission" date="2019-10" db="EMBL/GenBank/DDBJ databases">
        <authorList>
            <person name="Wolf R A."/>
        </authorList>
    </citation>
    <scope>NUCLEOTIDE SEQUENCE [LARGE SCALE GENOMIC DNA]</scope>
    <source>
        <strain evidence="1">Collinsella_aerofaciens_MC2</strain>
    </source>
</reference>
<dbReference type="AlphaFoldDB" id="A0A5K1J689"/>
<keyword evidence="2" id="KW-1185">Reference proteome</keyword>
<dbReference type="PANTHER" id="PTHR40078:SF1">
    <property type="entry name" value="INTEGRAL MEMBRANE PROTEIN"/>
    <property type="match status" value="1"/>
</dbReference>
<evidence type="ECO:0000313" key="2">
    <source>
        <dbReference type="Proteomes" id="UP000361836"/>
    </source>
</evidence>
<dbReference type="Pfam" id="PF19700">
    <property type="entry name" value="DUF6198"/>
    <property type="match status" value="1"/>
</dbReference>
<accession>A0A5K1J689</accession>
<dbReference type="RefSeq" id="WP_152076643.1">
    <property type="nucleotide sequence ID" value="NZ_CAAKNU010000035.1"/>
</dbReference>
<dbReference type="Proteomes" id="UP000361836">
    <property type="component" value="Unassembled WGS sequence"/>
</dbReference>
<name>A0A5K1J689_9ACTN</name>
<dbReference type="PANTHER" id="PTHR40078">
    <property type="entry name" value="INTEGRAL MEMBRANE PROTEIN-RELATED"/>
    <property type="match status" value="1"/>
</dbReference>
<sequence length="226" mass="24326">MRPLIMMSGENIDWCHTVIRMLMYLVGVAILALGMSLQTASGLGVAALTCFATTLSMLTSKTLGFLITATYVAYISAQLAILRREFQPRILLEFFFSTLIGGFTDFFMAVNPLHPAALPAQVATMLLSLAVTAFGVSLVVNMGVVPNAPDGLVQVIAEKLKRRFGDIKVVFDCSHVAVSLALSLVLMHNLGGFGVTTAISALFLGHVINVANKLFAKRFIHMAFGE</sequence>
<organism evidence="1 2">
    <name type="scientific">Collinsella aerofaciens</name>
    <dbReference type="NCBI Taxonomy" id="74426"/>
    <lineage>
        <taxon>Bacteria</taxon>
        <taxon>Bacillati</taxon>
        <taxon>Actinomycetota</taxon>
        <taxon>Coriobacteriia</taxon>
        <taxon>Coriobacteriales</taxon>
        <taxon>Coriobacteriaceae</taxon>
        <taxon>Collinsella</taxon>
    </lineage>
</organism>
<protein>
    <recommendedName>
        <fullName evidence="3">YitT family protein</fullName>
    </recommendedName>
</protein>
<gene>
    <name evidence="1" type="ORF">KCJAJFAP_00435</name>
</gene>